<protein>
    <recommendedName>
        <fullName evidence="2">THH1/TOM1/TOM3 domain-containing protein</fullName>
    </recommendedName>
</protein>
<keyword evidence="1" id="KW-0812">Transmembrane</keyword>
<accession>A0A5D2BK62</accession>
<dbReference type="Pfam" id="PF06454">
    <property type="entry name" value="THH1_TOM1-3_dom"/>
    <property type="match status" value="1"/>
</dbReference>
<keyword evidence="1" id="KW-0472">Membrane</keyword>
<dbReference type="EMBL" id="CM017708">
    <property type="protein sequence ID" value="TYG57804.1"/>
    <property type="molecule type" value="Genomic_DNA"/>
</dbReference>
<dbReference type="InterPro" id="IPR009457">
    <property type="entry name" value="THH1/TOM1/TOM3_dom"/>
</dbReference>
<sequence>MWLILWWKYIPLLVILSKMFFAGLSLFAALGFLLYGGRDDEDDYVAKMKAAEEALEAKQKVTNSLSATCSFFFIMFYNFVTICSWYSEDIYAKLPYDSILFILYGCTMYFLTSLINFMCGV</sequence>
<feature type="transmembrane region" description="Helical" evidence="1">
    <location>
        <begin position="12"/>
        <end position="35"/>
    </location>
</feature>
<organism evidence="3 4">
    <name type="scientific">Gossypium darwinii</name>
    <name type="common">Darwin's cotton</name>
    <name type="synonym">Gossypium barbadense var. darwinii</name>
    <dbReference type="NCBI Taxonomy" id="34276"/>
    <lineage>
        <taxon>Eukaryota</taxon>
        <taxon>Viridiplantae</taxon>
        <taxon>Streptophyta</taxon>
        <taxon>Embryophyta</taxon>
        <taxon>Tracheophyta</taxon>
        <taxon>Spermatophyta</taxon>
        <taxon>Magnoliopsida</taxon>
        <taxon>eudicotyledons</taxon>
        <taxon>Gunneridae</taxon>
        <taxon>Pentapetalae</taxon>
        <taxon>rosids</taxon>
        <taxon>malvids</taxon>
        <taxon>Malvales</taxon>
        <taxon>Malvaceae</taxon>
        <taxon>Malvoideae</taxon>
        <taxon>Gossypium</taxon>
    </lineage>
</organism>
<proteinExistence type="predicted"/>
<evidence type="ECO:0000313" key="3">
    <source>
        <dbReference type="EMBL" id="TYG57804.1"/>
    </source>
</evidence>
<reference evidence="3 4" key="1">
    <citation type="submission" date="2019-06" db="EMBL/GenBank/DDBJ databases">
        <title>WGS assembly of Gossypium darwinii.</title>
        <authorList>
            <person name="Chen Z.J."/>
            <person name="Sreedasyam A."/>
            <person name="Ando A."/>
            <person name="Song Q."/>
            <person name="De L."/>
            <person name="Hulse-Kemp A."/>
            <person name="Ding M."/>
            <person name="Ye W."/>
            <person name="Kirkbride R."/>
            <person name="Jenkins J."/>
            <person name="Plott C."/>
            <person name="Lovell J."/>
            <person name="Lin Y.-M."/>
            <person name="Vaughn R."/>
            <person name="Liu B."/>
            <person name="Li W."/>
            <person name="Simpson S."/>
            <person name="Scheffler B."/>
            <person name="Saski C."/>
            <person name="Grover C."/>
            <person name="Hu G."/>
            <person name="Conover J."/>
            <person name="Carlson J."/>
            <person name="Shu S."/>
            <person name="Boston L."/>
            <person name="Williams M."/>
            <person name="Peterson D."/>
            <person name="Mcgee K."/>
            <person name="Jones D."/>
            <person name="Wendel J."/>
            <person name="Stelly D."/>
            <person name="Grimwood J."/>
            <person name="Schmutz J."/>
        </authorList>
    </citation>
    <scope>NUCLEOTIDE SEQUENCE [LARGE SCALE GENOMIC DNA]</scope>
    <source>
        <strain evidence="3">1808015.09</strain>
    </source>
</reference>
<evidence type="ECO:0000313" key="4">
    <source>
        <dbReference type="Proteomes" id="UP000323506"/>
    </source>
</evidence>
<keyword evidence="1" id="KW-1133">Transmembrane helix</keyword>
<name>A0A5D2BK62_GOSDA</name>
<evidence type="ECO:0000256" key="1">
    <source>
        <dbReference type="SAM" id="Phobius"/>
    </source>
</evidence>
<gene>
    <name evidence="3" type="ORF">ES288_D08G171900v1</name>
</gene>
<evidence type="ECO:0000259" key="2">
    <source>
        <dbReference type="Pfam" id="PF06454"/>
    </source>
</evidence>
<keyword evidence="4" id="KW-1185">Reference proteome</keyword>
<feature type="transmembrane region" description="Helical" evidence="1">
    <location>
        <begin position="65"/>
        <end position="87"/>
    </location>
</feature>
<feature type="transmembrane region" description="Helical" evidence="1">
    <location>
        <begin position="99"/>
        <end position="119"/>
    </location>
</feature>
<dbReference type="AlphaFoldDB" id="A0A5D2BK62"/>
<dbReference type="Proteomes" id="UP000323506">
    <property type="component" value="Chromosome D08"/>
</dbReference>
<feature type="domain" description="THH1/TOM1/TOM3" evidence="2">
    <location>
        <begin position="1"/>
        <end position="38"/>
    </location>
</feature>